<dbReference type="InterPro" id="IPR050248">
    <property type="entry name" value="Polysacc_deacetylase_ArnD"/>
</dbReference>
<dbReference type="Gene3D" id="3.20.20.370">
    <property type="entry name" value="Glycoside hydrolase/deacetylase"/>
    <property type="match status" value="1"/>
</dbReference>
<keyword evidence="3" id="KW-1185">Reference proteome</keyword>
<dbReference type="InterPro" id="IPR011330">
    <property type="entry name" value="Glyco_hydro/deAcase_b/a-brl"/>
</dbReference>
<dbReference type="Pfam" id="PF01522">
    <property type="entry name" value="Polysacc_deac_1"/>
    <property type="match status" value="1"/>
</dbReference>
<name>A0ABU2JFW7_9ACTN</name>
<evidence type="ECO:0000313" key="2">
    <source>
        <dbReference type="EMBL" id="MDT0263883.1"/>
    </source>
</evidence>
<comment type="caution">
    <text evidence="2">The sequence shown here is derived from an EMBL/GenBank/DDBJ whole genome shotgun (WGS) entry which is preliminary data.</text>
</comment>
<sequence length="249" mass="26715">MASAGVGLASVSLLAAAAAGWIAPSLLRFGPLRQACYPVLAGVGSEAHIALTFDDGPDPAGTLAVLGALADLGWRATFFLVGEQVRCHPQLARAVAEAGHELALHGDRHRNHLFRSGRDVAADLRRGAETIRAATGVSPVFFRPPFGVFTAGTLAAARRQRLHPVLWTAWGRDWEVSTGPQVAATVLATLDERGTILLHDADRYARTPQSWKATVDALPVLGQAAAEHGWRIGPLQEHFRLDVEPDRRR</sequence>
<gene>
    <name evidence="2" type="ORF">RM423_21135</name>
</gene>
<reference evidence="3" key="1">
    <citation type="submission" date="2023-07" db="EMBL/GenBank/DDBJ databases">
        <title>30 novel species of actinomycetes from the DSMZ collection.</title>
        <authorList>
            <person name="Nouioui I."/>
        </authorList>
    </citation>
    <scope>NUCLEOTIDE SEQUENCE [LARGE SCALE GENOMIC DNA]</scope>
    <source>
        <strain evidence="3">DSM 44399</strain>
    </source>
</reference>
<dbReference type="CDD" id="cd10959">
    <property type="entry name" value="CE4_NodB_like_3"/>
    <property type="match status" value="1"/>
</dbReference>
<evidence type="ECO:0000313" key="3">
    <source>
        <dbReference type="Proteomes" id="UP001183176"/>
    </source>
</evidence>
<dbReference type="PANTHER" id="PTHR10587:SF137">
    <property type="entry name" value="4-DEOXY-4-FORMAMIDO-L-ARABINOSE-PHOSPHOUNDECAPRENOL DEFORMYLASE ARND-RELATED"/>
    <property type="match status" value="1"/>
</dbReference>
<dbReference type="SUPFAM" id="SSF88713">
    <property type="entry name" value="Glycoside hydrolase/deacetylase"/>
    <property type="match status" value="1"/>
</dbReference>
<accession>A0ABU2JFW7</accession>
<organism evidence="2 3">
    <name type="scientific">Jatrophihabitans lederbergiae</name>
    <dbReference type="NCBI Taxonomy" id="3075547"/>
    <lineage>
        <taxon>Bacteria</taxon>
        <taxon>Bacillati</taxon>
        <taxon>Actinomycetota</taxon>
        <taxon>Actinomycetes</taxon>
        <taxon>Jatrophihabitantales</taxon>
        <taxon>Jatrophihabitantaceae</taxon>
        <taxon>Jatrophihabitans</taxon>
    </lineage>
</organism>
<feature type="domain" description="NodB homology" evidence="1">
    <location>
        <begin position="47"/>
        <end position="233"/>
    </location>
</feature>
<dbReference type="InterPro" id="IPR002509">
    <property type="entry name" value="NODB_dom"/>
</dbReference>
<dbReference type="PROSITE" id="PS51677">
    <property type="entry name" value="NODB"/>
    <property type="match status" value="1"/>
</dbReference>
<dbReference type="PANTHER" id="PTHR10587">
    <property type="entry name" value="GLYCOSYL TRANSFERASE-RELATED"/>
    <property type="match status" value="1"/>
</dbReference>
<protein>
    <submittedName>
        <fullName evidence="2">Polysaccharide deacetylase family protein</fullName>
    </submittedName>
</protein>
<evidence type="ECO:0000259" key="1">
    <source>
        <dbReference type="PROSITE" id="PS51677"/>
    </source>
</evidence>
<dbReference type="RefSeq" id="WP_311425027.1">
    <property type="nucleotide sequence ID" value="NZ_JAVREH010000057.1"/>
</dbReference>
<dbReference type="Proteomes" id="UP001183176">
    <property type="component" value="Unassembled WGS sequence"/>
</dbReference>
<dbReference type="EMBL" id="JAVREH010000057">
    <property type="protein sequence ID" value="MDT0263883.1"/>
    <property type="molecule type" value="Genomic_DNA"/>
</dbReference>
<proteinExistence type="predicted"/>